<organism evidence="2 3">
    <name type="scientific">Ignelater luminosus</name>
    <name type="common">Cucubano</name>
    <name type="synonym">Pyrophorus luminosus</name>
    <dbReference type="NCBI Taxonomy" id="2038154"/>
    <lineage>
        <taxon>Eukaryota</taxon>
        <taxon>Metazoa</taxon>
        <taxon>Ecdysozoa</taxon>
        <taxon>Arthropoda</taxon>
        <taxon>Hexapoda</taxon>
        <taxon>Insecta</taxon>
        <taxon>Pterygota</taxon>
        <taxon>Neoptera</taxon>
        <taxon>Endopterygota</taxon>
        <taxon>Coleoptera</taxon>
        <taxon>Polyphaga</taxon>
        <taxon>Elateriformia</taxon>
        <taxon>Elateroidea</taxon>
        <taxon>Elateridae</taxon>
        <taxon>Agrypninae</taxon>
        <taxon>Pyrophorini</taxon>
        <taxon>Ignelater</taxon>
    </lineage>
</organism>
<keyword evidence="3" id="KW-1185">Reference proteome</keyword>
<protein>
    <submittedName>
        <fullName evidence="2">Uncharacterized protein</fullName>
    </submittedName>
</protein>
<name>A0A8K0CS88_IGNLU</name>
<proteinExistence type="predicted"/>
<dbReference type="EMBL" id="VTPC01054749">
    <property type="protein sequence ID" value="KAF2890306.1"/>
    <property type="molecule type" value="Genomic_DNA"/>
</dbReference>
<sequence length="166" mass="19068">MSLRSKKILALAYQDIPTTGNSSEAYAHKEAPDEPFGDFSSSYEPSDMHETDSDSSPNRKQSKTTESVVEMNSLDQKIAKKRNRKPKKELWKRTINKKLRLSGKRNWKSVNLKHKYDAHLPVSQRQKQDLVYLLEKKVITVEYSNFIQSIPVAKGAAQLDREKSDD</sequence>
<dbReference type="Proteomes" id="UP000801492">
    <property type="component" value="Unassembled WGS sequence"/>
</dbReference>
<evidence type="ECO:0000313" key="2">
    <source>
        <dbReference type="EMBL" id="KAF2890306.1"/>
    </source>
</evidence>
<evidence type="ECO:0000256" key="1">
    <source>
        <dbReference type="SAM" id="MobiDB-lite"/>
    </source>
</evidence>
<dbReference type="AlphaFoldDB" id="A0A8K0CS88"/>
<feature type="compositionally biased region" description="Polar residues" evidence="1">
    <location>
        <begin position="54"/>
        <end position="67"/>
    </location>
</feature>
<reference evidence="2" key="1">
    <citation type="submission" date="2019-08" db="EMBL/GenBank/DDBJ databases">
        <title>The genome of the North American firefly Photinus pyralis.</title>
        <authorList>
            <consortium name="Photinus pyralis genome working group"/>
            <person name="Fallon T.R."/>
            <person name="Sander Lower S.E."/>
            <person name="Weng J.-K."/>
        </authorList>
    </citation>
    <scope>NUCLEOTIDE SEQUENCE</scope>
    <source>
        <strain evidence="2">TRF0915ILg1</strain>
        <tissue evidence="2">Whole body</tissue>
    </source>
</reference>
<accession>A0A8K0CS88</accession>
<gene>
    <name evidence="2" type="ORF">ILUMI_15867</name>
</gene>
<feature type="region of interest" description="Disordered" evidence="1">
    <location>
        <begin position="19"/>
        <end position="90"/>
    </location>
</feature>
<comment type="caution">
    <text evidence="2">The sequence shown here is derived from an EMBL/GenBank/DDBJ whole genome shotgun (WGS) entry which is preliminary data.</text>
</comment>
<evidence type="ECO:0000313" key="3">
    <source>
        <dbReference type="Proteomes" id="UP000801492"/>
    </source>
</evidence>